<evidence type="ECO:0000313" key="9">
    <source>
        <dbReference type="EMBL" id="KAG2231253.1"/>
    </source>
</evidence>
<evidence type="ECO:0000256" key="4">
    <source>
        <dbReference type="ARBA" id="ARBA00022824"/>
    </source>
</evidence>
<accession>A0A8H7SNH7</accession>
<dbReference type="GO" id="GO:0034389">
    <property type="term" value="P:lipid droplet organization"/>
    <property type="evidence" value="ECO:0007669"/>
    <property type="project" value="TreeGrafter"/>
</dbReference>
<feature type="transmembrane region" description="Helical" evidence="8">
    <location>
        <begin position="50"/>
        <end position="69"/>
    </location>
</feature>
<organism evidence="9 10">
    <name type="scientific">Thamnidium elegans</name>
    <dbReference type="NCBI Taxonomy" id="101142"/>
    <lineage>
        <taxon>Eukaryota</taxon>
        <taxon>Fungi</taxon>
        <taxon>Fungi incertae sedis</taxon>
        <taxon>Mucoromycota</taxon>
        <taxon>Mucoromycotina</taxon>
        <taxon>Mucoromycetes</taxon>
        <taxon>Mucorales</taxon>
        <taxon>Mucorineae</taxon>
        <taxon>Mucoraceae</taxon>
        <taxon>Thamnidium</taxon>
    </lineage>
</organism>
<gene>
    <name evidence="9" type="ORF">INT48_006828</name>
</gene>
<dbReference type="PANTHER" id="PTHR23129:SF0">
    <property type="entry name" value="ACYL-COENZYME A DIPHOSPHATASE FITM2"/>
    <property type="match status" value="1"/>
</dbReference>
<evidence type="ECO:0000256" key="7">
    <source>
        <dbReference type="ARBA" id="ARBA00023136"/>
    </source>
</evidence>
<dbReference type="PANTHER" id="PTHR23129">
    <property type="entry name" value="ACYL-COENZYME A DIPHOSPHATASE FITM2"/>
    <property type="match status" value="1"/>
</dbReference>
<keyword evidence="10" id="KW-1185">Reference proteome</keyword>
<feature type="transmembrane region" description="Helical" evidence="8">
    <location>
        <begin position="154"/>
        <end position="172"/>
    </location>
</feature>
<comment type="caution">
    <text evidence="9">The sequence shown here is derived from an EMBL/GenBank/DDBJ whole genome shotgun (WGS) entry which is preliminary data.</text>
</comment>
<keyword evidence="4" id="KW-0256">Endoplasmic reticulum</keyword>
<reference evidence="9" key="1">
    <citation type="submission" date="2021-01" db="EMBL/GenBank/DDBJ databases">
        <title>Metabolic potential, ecology and presence of endohyphal bacteria is reflected in genomic diversity of Mucoromycotina.</title>
        <authorList>
            <person name="Muszewska A."/>
            <person name="Okrasinska A."/>
            <person name="Steczkiewicz K."/>
            <person name="Drgas O."/>
            <person name="Orlowska M."/>
            <person name="Perlinska-Lenart U."/>
            <person name="Aleksandrzak-Piekarczyk T."/>
            <person name="Szatraj K."/>
            <person name="Zielenkiewicz U."/>
            <person name="Pilsyk S."/>
            <person name="Malc E."/>
            <person name="Mieczkowski P."/>
            <person name="Kruszewska J.S."/>
            <person name="Biernat P."/>
            <person name="Pawlowska J."/>
        </authorList>
    </citation>
    <scope>NUCLEOTIDE SEQUENCE</scope>
    <source>
        <strain evidence="9">WA0000018081</strain>
    </source>
</reference>
<dbReference type="GO" id="GO:0008654">
    <property type="term" value="P:phospholipid biosynthetic process"/>
    <property type="evidence" value="ECO:0007669"/>
    <property type="project" value="TreeGrafter"/>
</dbReference>
<keyword evidence="5 8" id="KW-1133">Transmembrane helix</keyword>
<proteinExistence type="predicted"/>
<dbReference type="EMBL" id="JAEPRE010000159">
    <property type="protein sequence ID" value="KAG2231253.1"/>
    <property type="molecule type" value="Genomic_DNA"/>
</dbReference>
<dbReference type="GO" id="GO:0010945">
    <property type="term" value="F:coenzyme A diphosphatase activity"/>
    <property type="evidence" value="ECO:0007669"/>
    <property type="project" value="InterPro"/>
</dbReference>
<dbReference type="AlphaFoldDB" id="A0A8H7SNH7"/>
<dbReference type="GO" id="GO:0005789">
    <property type="term" value="C:endoplasmic reticulum membrane"/>
    <property type="evidence" value="ECO:0007669"/>
    <property type="project" value="UniProtKB-SubCell"/>
</dbReference>
<evidence type="ECO:0000256" key="8">
    <source>
        <dbReference type="SAM" id="Phobius"/>
    </source>
</evidence>
<dbReference type="InterPro" id="IPR019388">
    <property type="entry name" value="FIT"/>
</dbReference>
<comment type="subcellular location">
    <subcellularLocation>
        <location evidence="1">Endoplasmic reticulum membrane</location>
        <topology evidence="1">Multi-pass membrane protein</topology>
    </subcellularLocation>
</comment>
<feature type="transmembrane region" description="Helical" evidence="8">
    <location>
        <begin position="223"/>
        <end position="242"/>
    </location>
</feature>
<evidence type="ECO:0000256" key="3">
    <source>
        <dbReference type="ARBA" id="ARBA00022801"/>
    </source>
</evidence>
<evidence type="ECO:0000313" key="10">
    <source>
        <dbReference type="Proteomes" id="UP000613177"/>
    </source>
</evidence>
<keyword evidence="6" id="KW-0443">Lipid metabolism</keyword>
<keyword evidence="3" id="KW-0378">Hydrolase</keyword>
<evidence type="ECO:0000256" key="5">
    <source>
        <dbReference type="ARBA" id="ARBA00022989"/>
    </source>
</evidence>
<feature type="transmembrane region" description="Helical" evidence="8">
    <location>
        <begin position="12"/>
        <end position="30"/>
    </location>
</feature>
<dbReference type="Pfam" id="PF10261">
    <property type="entry name" value="FIT"/>
    <property type="match status" value="1"/>
</dbReference>
<name>A0A8H7SNH7_9FUNG</name>
<evidence type="ECO:0000256" key="1">
    <source>
        <dbReference type="ARBA" id="ARBA00004477"/>
    </source>
</evidence>
<dbReference type="GO" id="GO:0019915">
    <property type="term" value="P:lipid storage"/>
    <property type="evidence" value="ECO:0007669"/>
    <property type="project" value="InterPro"/>
</dbReference>
<dbReference type="Proteomes" id="UP000613177">
    <property type="component" value="Unassembled WGS sequence"/>
</dbReference>
<evidence type="ECO:0000256" key="6">
    <source>
        <dbReference type="ARBA" id="ARBA00023098"/>
    </source>
</evidence>
<protein>
    <submittedName>
        <fullName evidence="9">Uncharacterized protein</fullName>
    </submittedName>
</protein>
<sequence length="257" mass="29802">MDMVNRLLKPHQLVSFILYPSTVFIAFLYSHIGNPPETYFSNKRNILNVFFVKVGWFWVTLVYFVYLYFVKSNSLQNTRQFLRGTARYVFVTLYWYIMTQWLFGPSFIDRIYVFTGGKCSGFLKDQDSSEKFAQVFQQQTCRQLGGQWAGGHDVSGHCVMLIHASLFFWEELSWMFYNANAFIQMKVHNRAQYFSIVAVLAIASIWWFMLFMTGVYFHGHFEILSGSIFGVLGWAALYLGVFPNIPTIGLPSISLSA</sequence>
<keyword evidence="2 8" id="KW-0812">Transmembrane</keyword>
<evidence type="ECO:0000256" key="2">
    <source>
        <dbReference type="ARBA" id="ARBA00022692"/>
    </source>
</evidence>
<feature type="transmembrane region" description="Helical" evidence="8">
    <location>
        <begin position="193"/>
        <end position="217"/>
    </location>
</feature>
<keyword evidence="7 8" id="KW-0472">Membrane</keyword>